<dbReference type="WBParaSite" id="OFLC_0000696901-mRNA-1">
    <property type="protein sequence ID" value="OFLC_0000696901-mRNA-1"/>
    <property type="gene ID" value="OFLC_0000696901"/>
</dbReference>
<evidence type="ECO:0000313" key="3">
    <source>
        <dbReference type="WBParaSite" id="OFLC_0000696901-mRNA-1"/>
    </source>
</evidence>
<dbReference type="EMBL" id="UZAJ01006973">
    <property type="protein sequence ID" value="VDO48689.1"/>
    <property type="molecule type" value="Genomic_DNA"/>
</dbReference>
<dbReference type="AlphaFoldDB" id="A0A183HHK8"/>
<sequence>MVDRIHAAFVFVFVVSTSSAIKCHIYFRRGKSPPKINETDDCESNNRHLYQMKGCDADDIQDNMLIYIPSLSGKSWENIMEACLN</sequence>
<reference evidence="3" key="1">
    <citation type="submission" date="2016-06" db="UniProtKB">
        <authorList>
            <consortium name="WormBaseParasite"/>
        </authorList>
    </citation>
    <scope>IDENTIFICATION</scope>
</reference>
<name>A0A183HHK8_9BILA</name>
<organism evidence="3">
    <name type="scientific">Onchocerca flexuosa</name>
    <dbReference type="NCBI Taxonomy" id="387005"/>
    <lineage>
        <taxon>Eukaryota</taxon>
        <taxon>Metazoa</taxon>
        <taxon>Ecdysozoa</taxon>
        <taxon>Nematoda</taxon>
        <taxon>Chromadorea</taxon>
        <taxon>Rhabditida</taxon>
        <taxon>Spirurina</taxon>
        <taxon>Spiruromorpha</taxon>
        <taxon>Filarioidea</taxon>
        <taxon>Onchocercidae</taxon>
        <taxon>Onchocerca</taxon>
    </lineage>
</organism>
<reference evidence="1 2" key="2">
    <citation type="submission" date="2018-11" db="EMBL/GenBank/DDBJ databases">
        <authorList>
            <consortium name="Pathogen Informatics"/>
        </authorList>
    </citation>
    <scope>NUCLEOTIDE SEQUENCE [LARGE SCALE GENOMIC DNA]</scope>
</reference>
<keyword evidence="2" id="KW-1185">Reference proteome</keyword>
<accession>A0A183HHK8</accession>
<evidence type="ECO:0000313" key="1">
    <source>
        <dbReference type="EMBL" id="VDO48689.1"/>
    </source>
</evidence>
<evidence type="ECO:0000313" key="2">
    <source>
        <dbReference type="Proteomes" id="UP000267606"/>
    </source>
</evidence>
<dbReference type="Proteomes" id="UP000267606">
    <property type="component" value="Unassembled WGS sequence"/>
</dbReference>
<gene>
    <name evidence="1" type="ORF">OFLC_LOCUS6970</name>
</gene>
<proteinExistence type="predicted"/>
<protein>
    <submittedName>
        <fullName evidence="3">Secreted protein</fullName>
    </submittedName>
</protein>